<dbReference type="SUPFAM" id="SSF53167">
    <property type="entry name" value="Purine and uridine phosphorylases"/>
    <property type="match status" value="1"/>
</dbReference>
<gene>
    <name evidence="2" type="ORF">SAMN05444342_3569</name>
</gene>
<dbReference type="RefSeq" id="WP_232423900.1">
    <property type="nucleotide sequence ID" value="NZ_AEMG01000001.1"/>
</dbReference>
<dbReference type="GO" id="GO:0005829">
    <property type="term" value="C:cytosol"/>
    <property type="evidence" value="ECO:0007669"/>
    <property type="project" value="TreeGrafter"/>
</dbReference>
<dbReference type="Proteomes" id="UP000184203">
    <property type="component" value="Unassembled WGS sequence"/>
</dbReference>
<name>A0A1M6ZTF0_HALPU</name>
<accession>A0A1M6ZTF0</accession>
<evidence type="ECO:0000259" key="1">
    <source>
        <dbReference type="Pfam" id="PF01048"/>
    </source>
</evidence>
<dbReference type="GO" id="GO:0003824">
    <property type="term" value="F:catalytic activity"/>
    <property type="evidence" value="ECO:0007669"/>
    <property type="project" value="InterPro"/>
</dbReference>
<dbReference type="Gene3D" id="3.40.50.1580">
    <property type="entry name" value="Nucleoside phosphorylase domain"/>
    <property type="match status" value="1"/>
</dbReference>
<feature type="domain" description="Nucleoside phosphorylase" evidence="1">
    <location>
        <begin position="92"/>
        <end position="267"/>
    </location>
</feature>
<dbReference type="PANTHER" id="PTHR43691">
    <property type="entry name" value="URIDINE PHOSPHORYLASE"/>
    <property type="match status" value="1"/>
</dbReference>
<dbReference type="InterPro" id="IPR000845">
    <property type="entry name" value="Nucleoside_phosphorylase_d"/>
</dbReference>
<dbReference type="PANTHER" id="PTHR43691:SF11">
    <property type="entry name" value="FI09636P-RELATED"/>
    <property type="match status" value="1"/>
</dbReference>
<organism evidence="2 3">
    <name type="scientific">Haladaptatus paucihalophilus DX253</name>
    <dbReference type="NCBI Taxonomy" id="797209"/>
    <lineage>
        <taxon>Archaea</taxon>
        <taxon>Methanobacteriati</taxon>
        <taxon>Methanobacteriota</taxon>
        <taxon>Stenosarchaea group</taxon>
        <taxon>Halobacteria</taxon>
        <taxon>Halobacteriales</taxon>
        <taxon>Haladaptataceae</taxon>
        <taxon>Haladaptatus</taxon>
    </lineage>
</organism>
<dbReference type="InterPro" id="IPR035994">
    <property type="entry name" value="Nucleoside_phosphorylase_sf"/>
</dbReference>
<dbReference type="EMBL" id="FRAN01000006">
    <property type="protein sequence ID" value="SHL33704.1"/>
    <property type="molecule type" value="Genomic_DNA"/>
</dbReference>
<reference evidence="3" key="1">
    <citation type="submission" date="2016-11" db="EMBL/GenBank/DDBJ databases">
        <authorList>
            <person name="Varghese N."/>
            <person name="Submissions S."/>
        </authorList>
    </citation>
    <scope>NUCLEOTIDE SEQUENCE [LARGE SCALE GENOMIC DNA]</scope>
    <source>
        <strain evidence="3">DX253</strain>
    </source>
</reference>
<dbReference type="GO" id="GO:0009116">
    <property type="term" value="P:nucleoside metabolic process"/>
    <property type="evidence" value="ECO:0007669"/>
    <property type="project" value="InterPro"/>
</dbReference>
<dbReference type="AlphaFoldDB" id="A0A1M6ZTF0"/>
<protein>
    <submittedName>
        <fullName evidence="2">Uridine phosphorylase</fullName>
    </submittedName>
</protein>
<sequence>MPVPNDSRKYDAPSILTPDGMLSDAQASGAPLVEDAPDGVLVCYQSHFFDRVLDVRETEPLHGESDLLEFELHRFTDLDADADVDTDAELAVLGHFGIGSPTTAILMELLQSAGTEAFLSVGWSGCLQPDVPQSHYLVVDEAIRDEGVSHHYLPHSERIDASDAMVAELEHAVEAAGGKFEVGATWTTDALFRETVPEIERYAEDGVLAVDMEAAATFAVGDYRGLDVGSLFLISDYLTTDDWDPVFGESPDVVDALPVAMEALAGVLGR</sequence>
<dbReference type="CDD" id="cd09007">
    <property type="entry name" value="NP-I_spr0068"/>
    <property type="match status" value="1"/>
</dbReference>
<keyword evidence="3" id="KW-1185">Reference proteome</keyword>
<evidence type="ECO:0000313" key="3">
    <source>
        <dbReference type="Proteomes" id="UP000184203"/>
    </source>
</evidence>
<dbReference type="Pfam" id="PF01048">
    <property type="entry name" value="PNP_UDP_1"/>
    <property type="match status" value="1"/>
</dbReference>
<evidence type="ECO:0000313" key="2">
    <source>
        <dbReference type="EMBL" id="SHL33704.1"/>
    </source>
</evidence>
<proteinExistence type="predicted"/>